<dbReference type="Proteomes" id="UP001164929">
    <property type="component" value="Chromosome 3"/>
</dbReference>
<sequence>MSSTTKLEKGQEGQEDRGLESSKKKMTSGCQHTLIQLESFGHLGSN</sequence>
<feature type="region of interest" description="Disordered" evidence="1">
    <location>
        <begin position="1"/>
        <end position="30"/>
    </location>
</feature>
<evidence type="ECO:0000256" key="1">
    <source>
        <dbReference type="SAM" id="MobiDB-lite"/>
    </source>
</evidence>
<accession>A0AAD6R8I7</accession>
<evidence type="ECO:0000313" key="2">
    <source>
        <dbReference type="EMBL" id="KAJ7004128.1"/>
    </source>
</evidence>
<organism evidence="2 3">
    <name type="scientific">Populus alba x Populus x berolinensis</name>
    <dbReference type="NCBI Taxonomy" id="444605"/>
    <lineage>
        <taxon>Eukaryota</taxon>
        <taxon>Viridiplantae</taxon>
        <taxon>Streptophyta</taxon>
        <taxon>Embryophyta</taxon>
        <taxon>Tracheophyta</taxon>
        <taxon>Spermatophyta</taxon>
        <taxon>Magnoliopsida</taxon>
        <taxon>eudicotyledons</taxon>
        <taxon>Gunneridae</taxon>
        <taxon>Pentapetalae</taxon>
        <taxon>rosids</taxon>
        <taxon>fabids</taxon>
        <taxon>Malpighiales</taxon>
        <taxon>Salicaceae</taxon>
        <taxon>Saliceae</taxon>
        <taxon>Populus</taxon>
    </lineage>
</organism>
<dbReference type="EMBL" id="JAQIZT010000003">
    <property type="protein sequence ID" value="KAJ7004128.1"/>
    <property type="molecule type" value="Genomic_DNA"/>
</dbReference>
<gene>
    <name evidence="2" type="ORF">NC653_009107</name>
</gene>
<proteinExistence type="predicted"/>
<evidence type="ECO:0000313" key="3">
    <source>
        <dbReference type="Proteomes" id="UP001164929"/>
    </source>
</evidence>
<dbReference type="AlphaFoldDB" id="A0AAD6R8I7"/>
<name>A0AAD6R8I7_9ROSI</name>
<comment type="caution">
    <text evidence="2">The sequence shown here is derived from an EMBL/GenBank/DDBJ whole genome shotgun (WGS) entry which is preliminary data.</text>
</comment>
<feature type="compositionally biased region" description="Basic and acidic residues" evidence="1">
    <location>
        <begin position="1"/>
        <end position="23"/>
    </location>
</feature>
<reference evidence="2" key="1">
    <citation type="journal article" date="2023" name="Mol. Ecol. Resour.">
        <title>Chromosome-level genome assembly of a triploid poplar Populus alba 'Berolinensis'.</title>
        <authorList>
            <person name="Chen S."/>
            <person name="Yu Y."/>
            <person name="Wang X."/>
            <person name="Wang S."/>
            <person name="Zhang T."/>
            <person name="Zhou Y."/>
            <person name="He R."/>
            <person name="Meng N."/>
            <person name="Wang Y."/>
            <person name="Liu W."/>
            <person name="Liu Z."/>
            <person name="Liu J."/>
            <person name="Guo Q."/>
            <person name="Huang H."/>
            <person name="Sederoff R.R."/>
            <person name="Wang G."/>
            <person name="Qu G."/>
            <person name="Chen S."/>
        </authorList>
    </citation>
    <scope>NUCLEOTIDE SEQUENCE</scope>
    <source>
        <strain evidence="2">SC-2020</strain>
    </source>
</reference>
<protein>
    <submittedName>
        <fullName evidence="2">Uncharacterized protein</fullName>
    </submittedName>
</protein>
<keyword evidence="3" id="KW-1185">Reference proteome</keyword>